<dbReference type="EMBL" id="JBHSZO010000043">
    <property type="protein sequence ID" value="MFC7220851.1"/>
    <property type="molecule type" value="Genomic_DNA"/>
</dbReference>
<dbReference type="Proteomes" id="UP001596413">
    <property type="component" value="Unassembled WGS sequence"/>
</dbReference>
<dbReference type="Pfam" id="PF13407">
    <property type="entry name" value="Peripla_BP_4"/>
    <property type="match status" value="1"/>
</dbReference>
<evidence type="ECO:0000313" key="6">
    <source>
        <dbReference type="EMBL" id="MFC7220851.1"/>
    </source>
</evidence>
<feature type="region of interest" description="Disordered" evidence="3">
    <location>
        <begin position="20"/>
        <end position="41"/>
    </location>
</feature>
<dbReference type="RefSeq" id="WP_386417817.1">
    <property type="nucleotide sequence ID" value="NZ_JBHSZO010000043.1"/>
</dbReference>
<evidence type="ECO:0000256" key="3">
    <source>
        <dbReference type="SAM" id="MobiDB-lite"/>
    </source>
</evidence>
<organism evidence="6 7">
    <name type="scientific">Streptomyces polyrhachis</name>
    <dbReference type="NCBI Taxonomy" id="1282885"/>
    <lineage>
        <taxon>Bacteria</taxon>
        <taxon>Bacillati</taxon>
        <taxon>Actinomycetota</taxon>
        <taxon>Actinomycetes</taxon>
        <taxon>Kitasatosporales</taxon>
        <taxon>Streptomycetaceae</taxon>
        <taxon>Streptomyces</taxon>
    </lineage>
</organism>
<dbReference type="InterPro" id="IPR028082">
    <property type="entry name" value="Peripla_BP_I"/>
</dbReference>
<dbReference type="PROSITE" id="PS51257">
    <property type="entry name" value="PROKAR_LIPOPROTEIN"/>
    <property type="match status" value="1"/>
</dbReference>
<protein>
    <submittedName>
        <fullName evidence="6">Substrate-binding domain-containing protein</fullName>
    </submittedName>
</protein>
<dbReference type="Gene3D" id="3.40.50.2300">
    <property type="match status" value="2"/>
</dbReference>
<evidence type="ECO:0000259" key="5">
    <source>
        <dbReference type="Pfam" id="PF13407"/>
    </source>
</evidence>
<feature type="compositionally biased region" description="Basic and acidic residues" evidence="3">
    <location>
        <begin position="28"/>
        <end position="37"/>
    </location>
</feature>
<gene>
    <name evidence="6" type="ORF">ACFQLX_22215</name>
</gene>
<proteinExistence type="inferred from homology"/>
<evidence type="ECO:0000256" key="2">
    <source>
        <dbReference type="ARBA" id="ARBA00007639"/>
    </source>
</evidence>
<keyword evidence="7" id="KW-1185">Reference proteome</keyword>
<evidence type="ECO:0000256" key="4">
    <source>
        <dbReference type="SAM" id="SignalP"/>
    </source>
</evidence>
<sequence length="329" mass="33910">MARTTALLATAALAGAALAGCSSSGGKGSEDKAEETGGGKANTARMTIAMVTHSGQGDTFWDIVKNGAEVAAGKDNVKLLYTNDDKADGQAQLVEQAVNQKVDGIIVTLAKPDAMKAAVEKAVAAGIPVMTINSGSQFSKEFGALAHFGQEESVAGEAVGEQLNEDGRKKAICLIHEQGNVSLEERCAGVKKTFKGEVENVQVEGTNRPGVEAAVEAKLTAAKDTDAIVALNADIASAAAKAKEGAGSEAEIATFDLNSDVVARLASDEVAFAVDQQPYLQGYLAVDGLWLHKQNLNVIGGGRPVLTGPAIVTGDDAEALKKFTDRATR</sequence>
<dbReference type="PANTHER" id="PTHR30036">
    <property type="entry name" value="D-XYLOSE-BINDING PERIPLASMIC PROTEIN"/>
    <property type="match status" value="1"/>
</dbReference>
<comment type="similarity">
    <text evidence="2">Belongs to the bacterial solute-binding protein 2 family.</text>
</comment>
<feature type="signal peptide" evidence="4">
    <location>
        <begin position="1"/>
        <end position="19"/>
    </location>
</feature>
<feature type="chain" id="PRO_5045181955" evidence="4">
    <location>
        <begin position="20"/>
        <end position="329"/>
    </location>
</feature>
<dbReference type="SUPFAM" id="SSF53822">
    <property type="entry name" value="Periplasmic binding protein-like I"/>
    <property type="match status" value="1"/>
</dbReference>
<reference evidence="7" key="1">
    <citation type="journal article" date="2019" name="Int. J. Syst. Evol. Microbiol.">
        <title>The Global Catalogue of Microorganisms (GCM) 10K type strain sequencing project: providing services to taxonomists for standard genome sequencing and annotation.</title>
        <authorList>
            <consortium name="The Broad Institute Genomics Platform"/>
            <consortium name="The Broad Institute Genome Sequencing Center for Infectious Disease"/>
            <person name="Wu L."/>
            <person name="Ma J."/>
        </authorList>
    </citation>
    <scope>NUCLEOTIDE SEQUENCE [LARGE SCALE GENOMIC DNA]</scope>
    <source>
        <strain evidence="7">CGMCC 1.13681</strain>
    </source>
</reference>
<feature type="domain" description="Periplasmic binding protein" evidence="5">
    <location>
        <begin position="49"/>
        <end position="290"/>
    </location>
</feature>
<comment type="subcellular location">
    <subcellularLocation>
        <location evidence="1">Cell envelope</location>
    </subcellularLocation>
</comment>
<accession>A0ABW2GP67</accession>
<dbReference type="InterPro" id="IPR025997">
    <property type="entry name" value="SBP_2_dom"/>
</dbReference>
<name>A0ABW2GP67_9ACTN</name>
<keyword evidence="4" id="KW-0732">Signal</keyword>
<evidence type="ECO:0000313" key="7">
    <source>
        <dbReference type="Proteomes" id="UP001596413"/>
    </source>
</evidence>
<evidence type="ECO:0000256" key="1">
    <source>
        <dbReference type="ARBA" id="ARBA00004196"/>
    </source>
</evidence>
<dbReference type="PANTHER" id="PTHR30036:SF7">
    <property type="entry name" value="ABC TRANSPORTER PERIPLASMIC-BINDING PROTEIN YPHF"/>
    <property type="match status" value="1"/>
</dbReference>
<dbReference type="InterPro" id="IPR050555">
    <property type="entry name" value="Bact_Solute-Bind_Prot2"/>
</dbReference>
<comment type="caution">
    <text evidence="6">The sequence shown here is derived from an EMBL/GenBank/DDBJ whole genome shotgun (WGS) entry which is preliminary data.</text>
</comment>